<evidence type="ECO:0008006" key="3">
    <source>
        <dbReference type="Google" id="ProtNLM"/>
    </source>
</evidence>
<dbReference type="EMBL" id="CP120733">
    <property type="protein sequence ID" value="WFD11304.1"/>
    <property type="molecule type" value="Genomic_DNA"/>
</dbReference>
<name>A0ABY8EEC1_9FIRM</name>
<reference evidence="1 2" key="1">
    <citation type="submission" date="2023-03" db="EMBL/GenBank/DDBJ databases">
        <title>Complete genome sequence of Tepidibacter sp. SWIR-1, isolated from a deep-sea hydrothermal vent.</title>
        <authorList>
            <person name="Li X."/>
        </authorList>
    </citation>
    <scope>NUCLEOTIDE SEQUENCE [LARGE SCALE GENOMIC DNA]</scope>
    <source>
        <strain evidence="1 2">SWIR-1</strain>
    </source>
</reference>
<proteinExistence type="predicted"/>
<dbReference type="Proteomes" id="UP001222800">
    <property type="component" value="Chromosome"/>
</dbReference>
<dbReference type="InterPro" id="IPR037010">
    <property type="entry name" value="VitB12-dep_Met_synth_activ_sf"/>
</dbReference>
<keyword evidence="2" id="KW-1185">Reference proteome</keyword>
<dbReference type="SUPFAM" id="SSF56507">
    <property type="entry name" value="Methionine synthase activation domain-like"/>
    <property type="match status" value="1"/>
</dbReference>
<sequence>MESIYKVYIDKNKVLKFLGYSKRKPSEIILRKIDEECDIADKFIKPQVSLKQFEINHDNNQITIADKYVLKGKYAFDRLKDCKNIYIALYTIGTDIEERIKYYTNNNEMIRGMVLDKIGIVALDYINDKIKYNILNQIPGLKISSEIYPGESDFDVSNQKIIFDLLKNENSNIRINEHYQLFPIKTVGVIFGVGLKDNNIGRCDNCKNKCY</sequence>
<evidence type="ECO:0000313" key="2">
    <source>
        <dbReference type="Proteomes" id="UP001222800"/>
    </source>
</evidence>
<dbReference type="RefSeq" id="WP_277733327.1">
    <property type="nucleotide sequence ID" value="NZ_CP120733.1"/>
</dbReference>
<evidence type="ECO:0000313" key="1">
    <source>
        <dbReference type="EMBL" id="WFD11304.1"/>
    </source>
</evidence>
<gene>
    <name evidence="1" type="ORF">P4S50_04295</name>
</gene>
<organism evidence="1 2">
    <name type="scientific">Tepidibacter hydrothermalis</name>
    <dbReference type="NCBI Taxonomy" id="3036126"/>
    <lineage>
        <taxon>Bacteria</taxon>
        <taxon>Bacillati</taxon>
        <taxon>Bacillota</taxon>
        <taxon>Clostridia</taxon>
        <taxon>Peptostreptococcales</taxon>
        <taxon>Peptostreptococcaceae</taxon>
        <taxon>Tepidibacter</taxon>
    </lineage>
</organism>
<protein>
    <recommendedName>
        <fullName evidence="3">Vitamin B12 dependent methionine synthase, activation domain</fullName>
    </recommendedName>
</protein>
<accession>A0ABY8EEC1</accession>
<dbReference type="Gene3D" id="3.40.109.40">
    <property type="match status" value="1"/>
</dbReference>